<dbReference type="Gene3D" id="2.60.200.40">
    <property type="match status" value="1"/>
</dbReference>
<dbReference type="PROSITE" id="PS50146">
    <property type="entry name" value="DAGK"/>
    <property type="match status" value="1"/>
</dbReference>
<gene>
    <name evidence="2" type="ORF">GQA70_04940</name>
</gene>
<dbReference type="Proteomes" id="UP000596387">
    <property type="component" value="Chromosome"/>
</dbReference>
<reference evidence="2 3" key="1">
    <citation type="submission" date="2019-12" db="EMBL/GenBank/DDBJ databases">
        <title>Complete Genome Sequence of a Quorum-Sensing Bacterium,Rhodobacteraceae bacterium C31, Isolated from a marine microalgae symbiotic bacteria.</title>
        <authorList>
            <person name="Zhang Y."/>
        </authorList>
    </citation>
    <scope>NUCLEOTIDE SEQUENCE [LARGE SCALE GENOMIC DNA]</scope>
    <source>
        <strain evidence="2 3">C31</strain>
    </source>
</reference>
<feature type="domain" description="DAGKc" evidence="1">
    <location>
        <begin position="18"/>
        <end position="151"/>
    </location>
</feature>
<organism evidence="2 3">
    <name type="scientific">Ponticoccus alexandrii</name>
    <dbReference type="NCBI Taxonomy" id="1943633"/>
    <lineage>
        <taxon>Bacteria</taxon>
        <taxon>Pseudomonadati</taxon>
        <taxon>Pseudomonadota</taxon>
        <taxon>Alphaproteobacteria</taxon>
        <taxon>Rhodobacterales</taxon>
        <taxon>Roseobacteraceae</taxon>
        <taxon>Ponticoccus</taxon>
    </lineage>
</organism>
<name>A0ABX7F7D2_9RHOB</name>
<dbReference type="EMBL" id="CP047166">
    <property type="protein sequence ID" value="QRF65722.1"/>
    <property type="molecule type" value="Genomic_DNA"/>
</dbReference>
<dbReference type="InterPro" id="IPR017438">
    <property type="entry name" value="ATP-NAD_kinase_N"/>
</dbReference>
<sequence length="324" mass="35587">MLQSPDLAAAPADPAPSADLGRVAVIANRKSGTNARDNAAIERAMKAFGTERARRYSWTPGKDPDGSMRRLVETAIREGAQTVVSAGGDGTAMAVAQAVLDTETTFAALPLGTFNYFSRGLGLPEEAGEAAAALMRARRHRIRVGMVNGKVFLNNASLGIYPAILKQRESVYARYGRHRIMAHWSVAKTFLRFQRPMRLTLDADGRVQSRRTPLLFVSRSAFQLERFGLSGAGAISDDSFAVLMGRGDTRADLFRTALRMVTRTAVEGRDYDFIAARRLTVDMRKARALVAYDGEKSLARPPFDFRMSDRMLNILIPEPDTEDA</sequence>
<keyword evidence="3" id="KW-1185">Reference proteome</keyword>
<protein>
    <recommendedName>
        <fullName evidence="1">DAGKc domain-containing protein</fullName>
    </recommendedName>
</protein>
<dbReference type="SMART" id="SM00046">
    <property type="entry name" value="DAGKc"/>
    <property type="match status" value="1"/>
</dbReference>
<dbReference type="RefSeq" id="WP_023852447.1">
    <property type="nucleotide sequence ID" value="NZ_CP047166.1"/>
</dbReference>
<evidence type="ECO:0000313" key="2">
    <source>
        <dbReference type="EMBL" id="QRF65722.1"/>
    </source>
</evidence>
<dbReference type="InterPro" id="IPR001206">
    <property type="entry name" value="Diacylglycerol_kinase_cat_dom"/>
</dbReference>
<proteinExistence type="predicted"/>
<dbReference type="Gene3D" id="3.40.50.10330">
    <property type="entry name" value="Probable inorganic polyphosphate/atp-NAD kinase, domain 1"/>
    <property type="match status" value="1"/>
</dbReference>
<evidence type="ECO:0000259" key="1">
    <source>
        <dbReference type="PROSITE" id="PS50146"/>
    </source>
</evidence>
<dbReference type="Pfam" id="PF00781">
    <property type="entry name" value="DAGK_cat"/>
    <property type="match status" value="1"/>
</dbReference>
<evidence type="ECO:0000313" key="3">
    <source>
        <dbReference type="Proteomes" id="UP000596387"/>
    </source>
</evidence>
<dbReference type="SUPFAM" id="SSF111331">
    <property type="entry name" value="NAD kinase/diacylglycerol kinase-like"/>
    <property type="match status" value="1"/>
</dbReference>
<accession>A0ABX7F7D2</accession>
<dbReference type="InterPro" id="IPR016064">
    <property type="entry name" value="NAD/diacylglycerol_kinase_sf"/>
</dbReference>